<name>A0ABC9Y026_GRUJA</name>
<comment type="caution">
    <text evidence="3">The sequence shown here is derived from an EMBL/GenBank/DDBJ whole genome shotgun (WGS) entry which is preliminary data.</text>
</comment>
<dbReference type="AlphaFoldDB" id="A0ABC9Y026"/>
<evidence type="ECO:0000313" key="4">
    <source>
        <dbReference type="Proteomes" id="UP001623348"/>
    </source>
</evidence>
<dbReference type="InterPro" id="IPR028267">
    <property type="entry name" value="Pianissimo_N"/>
</dbReference>
<evidence type="ECO:0000259" key="2">
    <source>
        <dbReference type="SMART" id="SM01308"/>
    </source>
</evidence>
<dbReference type="SUPFAM" id="SSF48371">
    <property type="entry name" value="ARM repeat"/>
    <property type="match status" value="1"/>
</dbReference>
<sequence>MKFNKSKCKVLHVCQHNPKHNCRLSREWIESSPEEKDLGVLVDEKLNVTQQCVLAAQKANGILGCIKSSMASRSREVILPLYSALVRPHLEYCVQLWGPQCKTDLTSTRQAVGLLCNTGHAEEKLGFTYDSIIICLRLALLNEAKEVRAAGLRALRYLIRDSSVLQKVLKLKVDYLIARCIDIQQSNEVERTQALRLVRKMITVNASLFPSSITNSLIAVGNDGLQERDRMVRACIAIICELALQNPEVVALRGGLSTILKNVIDCQLSRINEALITTVLHLINHPKTRQYVRADVELERILAPYTDFHYRHNPDTAEGQLKEDREARFLASKMGIVAAFRSWAVVESPSLETFKTLLDVILCNLL</sequence>
<reference evidence="3 4" key="1">
    <citation type="submission" date="2024-06" db="EMBL/GenBank/DDBJ databases">
        <title>The draft genome of Grus japonensis, version 3.</title>
        <authorList>
            <person name="Nabeshima K."/>
            <person name="Suzuki S."/>
            <person name="Onuma M."/>
        </authorList>
    </citation>
    <scope>NUCLEOTIDE SEQUENCE [LARGE SCALE GENOMIC DNA]</scope>
    <source>
        <strain evidence="3 4">451A</strain>
    </source>
</reference>
<dbReference type="SMART" id="SM01308">
    <property type="entry name" value="RICTOR_N"/>
    <property type="match status" value="1"/>
</dbReference>
<comment type="similarity">
    <text evidence="1">Belongs to the RICTOR family.</text>
</comment>
<dbReference type="GO" id="GO:0031932">
    <property type="term" value="C:TORC2 complex"/>
    <property type="evidence" value="ECO:0007669"/>
    <property type="project" value="UniProtKB-ARBA"/>
</dbReference>
<dbReference type="PANTHER" id="PTHR13298:SF11">
    <property type="entry name" value="RAPAMYCIN-INSENSITIVE COMPANION OF MTOR"/>
    <property type="match status" value="1"/>
</dbReference>
<dbReference type="Proteomes" id="UP001623348">
    <property type="component" value="Unassembled WGS sequence"/>
</dbReference>
<organism evidence="3 4">
    <name type="scientific">Grus japonensis</name>
    <name type="common">Japanese crane</name>
    <name type="synonym">Red-crowned crane</name>
    <dbReference type="NCBI Taxonomy" id="30415"/>
    <lineage>
        <taxon>Eukaryota</taxon>
        <taxon>Metazoa</taxon>
        <taxon>Chordata</taxon>
        <taxon>Craniata</taxon>
        <taxon>Vertebrata</taxon>
        <taxon>Euteleostomi</taxon>
        <taxon>Archelosauria</taxon>
        <taxon>Archosauria</taxon>
        <taxon>Dinosauria</taxon>
        <taxon>Saurischia</taxon>
        <taxon>Theropoda</taxon>
        <taxon>Coelurosauria</taxon>
        <taxon>Aves</taxon>
        <taxon>Neognathae</taxon>
        <taxon>Neoaves</taxon>
        <taxon>Gruiformes</taxon>
        <taxon>Gruidae</taxon>
        <taxon>Grus</taxon>
    </lineage>
</organism>
<evidence type="ECO:0000256" key="1">
    <source>
        <dbReference type="ARBA" id="ARBA00008878"/>
    </source>
</evidence>
<dbReference type="PRINTS" id="PR01345">
    <property type="entry name" value="CERVTRCPTASE"/>
</dbReference>
<dbReference type="PANTHER" id="PTHR13298">
    <property type="entry name" value="CYTOSOLIC REGULATOR PIANISSIMO"/>
    <property type="match status" value="1"/>
</dbReference>
<accession>A0ABC9Y026</accession>
<dbReference type="EMBL" id="BAAFJT010000040">
    <property type="protein sequence ID" value="GAB0203089.1"/>
    <property type="molecule type" value="Genomic_DNA"/>
</dbReference>
<protein>
    <submittedName>
        <fullName evidence="3">Rapamycin-insensitive companion of mTOR</fullName>
    </submittedName>
</protein>
<dbReference type="InterPro" id="IPR028268">
    <property type="entry name" value="Pianissimo_fam"/>
</dbReference>
<dbReference type="InterPro" id="IPR016024">
    <property type="entry name" value="ARM-type_fold"/>
</dbReference>
<evidence type="ECO:0000313" key="3">
    <source>
        <dbReference type="EMBL" id="GAB0203089.1"/>
    </source>
</evidence>
<proteinExistence type="inferred from homology"/>
<keyword evidence="4" id="KW-1185">Reference proteome</keyword>
<feature type="domain" description="Rapamycin-insensitive companion of mTOR N-terminal" evidence="2">
    <location>
        <begin position="105"/>
        <end position="366"/>
    </location>
</feature>
<gene>
    <name evidence="3" type="ORF">GRJ2_002774500</name>
</gene>
<dbReference type="Pfam" id="PF14664">
    <property type="entry name" value="RICTOR_N"/>
    <property type="match status" value="1"/>
</dbReference>